<reference evidence="2" key="2">
    <citation type="submission" date="2013-09" db="EMBL/GenBank/DDBJ databases">
        <title>Draft genome sequence of Alistipes putredinis (DSM 17216).</title>
        <authorList>
            <person name="Sudarsanam P."/>
            <person name="Ley R."/>
            <person name="Guruge J."/>
            <person name="Turnbaugh P.J."/>
            <person name="Mahowald M."/>
            <person name="Liep D."/>
            <person name="Gordon J."/>
        </authorList>
    </citation>
    <scope>NUCLEOTIDE SEQUENCE</scope>
    <source>
        <strain evidence="2">DSM 17216</strain>
    </source>
</reference>
<protein>
    <submittedName>
        <fullName evidence="2">Uncharacterized protein</fullName>
    </submittedName>
</protein>
<evidence type="ECO:0000313" key="2">
    <source>
        <dbReference type="EMBL" id="EDS02837.1"/>
    </source>
</evidence>
<feature type="compositionally biased region" description="Basic and acidic residues" evidence="1">
    <location>
        <begin position="18"/>
        <end position="65"/>
    </location>
</feature>
<name>B0MZ01_9BACT</name>
<reference evidence="2" key="1">
    <citation type="submission" date="2007-10" db="EMBL/GenBank/DDBJ databases">
        <authorList>
            <person name="Fulton L."/>
            <person name="Clifton S."/>
            <person name="Fulton B."/>
            <person name="Xu J."/>
            <person name="Minx P."/>
            <person name="Pepin K.H."/>
            <person name="Johnson M."/>
            <person name="Thiruvilangam P."/>
            <person name="Bhonagiri V."/>
            <person name="Nash W.E."/>
            <person name="Mardis E.R."/>
            <person name="Wilson R.K."/>
        </authorList>
    </citation>
    <scope>NUCLEOTIDE SEQUENCE [LARGE SCALE GENOMIC DNA]</scope>
    <source>
        <strain evidence="2">DSM 17216</strain>
    </source>
</reference>
<evidence type="ECO:0000313" key="3">
    <source>
        <dbReference type="Proteomes" id="UP000005819"/>
    </source>
</evidence>
<dbReference type="AlphaFoldDB" id="B0MZ01"/>
<organism evidence="2 3">
    <name type="scientific">Alistipes putredinis DSM 17216</name>
    <dbReference type="NCBI Taxonomy" id="445970"/>
    <lineage>
        <taxon>Bacteria</taxon>
        <taxon>Pseudomonadati</taxon>
        <taxon>Bacteroidota</taxon>
        <taxon>Bacteroidia</taxon>
        <taxon>Bacteroidales</taxon>
        <taxon>Rikenellaceae</taxon>
        <taxon>Alistipes</taxon>
    </lineage>
</organism>
<evidence type="ECO:0000256" key="1">
    <source>
        <dbReference type="SAM" id="MobiDB-lite"/>
    </source>
</evidence>
<proteinExistence type="predicted"/>
<comment type="caution">
    <text evidence="2">The sequence shown here is derived from an EMBL/GenBank/DDBJ whole genome shotgun (WGS) entry which is preliminary data.</text>
</comment>
<feature type="region of interest" description="Disordered" evidence="1">
    <location>
        <begin position="1"/>
        <end position="78"/>
    </location>
</feature>
<dbReference type="EMBL" id="ABFK02000020">
    <property type="protein sequence ID" value="EDS02837.1"/>
    <property type="molecule type" value="Genomic_DNA"/>
</dbReference>
<dbReference type="Proteomes" id="UP000005819">
    <property type="component" value="Unassembled WGS sequence"/>
</dbReference>
<gene>
    <name evidence="2" type="ORF">ALIPUT_02370</name>
</gene>
<keyword evidence="3" id="KW-1185">Reference proteome</keyword>
<dbReference type="HOGENOM" id="CLU_2614151_0_0_10"/>
<accession>B0MZ01</accession>
<sequence>MTRRKVYRYLGTYTPEFRNGRSDKKTRDDARKEELKKTTEEQRRKSILKKYREPRKQRPEKRDAGGGEIQCRLSGDKQ</sequence>